<feature type="transmembrane region" description="Helical" evidence="1">
    <location>
        <begin position="100"/>
        <end position="118"/>
    </location>
</feature>
<keyword evidence="1" id="KW-0812">Transmembrane</keyword>
<name>A0A2T0X331_9RHOB</name>
<sequence length="122" mass="12304">MPVLPVIGGAIVGGAFAALVRRRQGPFLLAAILAAIAIVHPLFALVAGEDLLHQAVGAGAFLALAALGLRAGTTFLALAIVAHGGWDALLIATGGAVPEWYSASCIGFDLALGAVVLLRRRT</sequence>
<gene>
    <name evidence="2" type="ORF">BCF33_2230</name>
</gene>
<reference evidence="2 3" key="1">
    <citation type="submission" date="2018-03" db="EMBL/GenBank/DDBJ databases">
        <title>Genomic Encyclopedia of Archaeal and Bacterial Type Strains, Phase II (KMG-II): from individual species to whole genera.</title>
        <authorList>
            <person name="Goeker M."/>
        </authorList>
    </citation>
    <scope>NUCLEOTIDE SEQUENCE [LARGE SCALE GENOMIC DNA]</scope>
    <source>
        <strain evidence="2 3">DSM 29318</strain>
    </source>
</reference>
<dbReference type="RefSeq" id="WP_106160962.1">
    <property type="nucleotide sequence ID" value="NZ_PVTT01000002.1"/>
</dbReference>
<comment type="caution">
    <text evidence="2">The sequence shown here is derived from an EMBL/GenBank/DDBJ whole genome shotgun (WGS) entry which is preliminary data.</text>
</comment>
<keyword evidence="1" id="KW-1133">Transmembrane helix</keyword>
<protein>
    <submittedName>
        <fullName evidence="2">Uncharacterized protein</fullName>
    </submittedName>
</protein>
<evidence type="ECO:0000313" key="3">
    <source>
        <dbReference type="Proteomes" id="UP000238801"/>
    </source>
</evidence>
<dbReference type="OrthoDB" id="7580644at2"/>
<keyword evidence="3" id="KW-1185">Reference proteome</keyword>
<dbReference type="Proteomes" id="UP000238801">
    <property type="component" value="Unassembled WGS sequence"/>
</dbReference>
<feature type="transmembrane region" description="Helical" evidence="1">
    <location>
        <begin position="27"/>
        <end position="48"/>
    </location>
</feature>
<accession>A0A2T0X331</accession>
<feature type="transmembrane region" description="Helical" evidence="1">
    <location>
        <begin position="60"/>
        <end position="80"/>
    </location>
</feature>
<organism evidence="2 3">
    <name type="scientific">Hasllibacter halocynthiae</name>
    <dbReference type="NCBI Taxonomy" id="595589"/>
    <lineage>
        <taxon>Bacteria</taxon>
        <taxon>Pseudomonadati</taxon>
        <taxon>Pseudomonadota</taxon>
        <taxon>Alphaproteobacteria</taxon>
        <taxon>Rhodobacterales</taxon>
        <taxon>Roseobacteraceae</taxon>
        <taxon>Hasllibacter</taxon>
    </lineage>
</organism>
<evidence type="ECO:0000256" key="1">
    <source>
        <dbReference type="SAM" id="Phobius"/>
    </source>
</evidence>
<proteinExistence type="predicted"/>
<evidence type="ECO:0000313" key="2">
    <source>
        <dbReference type="EMBL" id="PRY93362.1"/>
    </source>
</evidence>
<keyword evidence="1" id="KW-0472">Membrane</keyword>
<dbReference type="AlphaFoldDB" id="A0A2T0X331"/>
<dbReference type="EMBL" id="PVTT01000002">
    <property type="protein sequence ID" value="PRY93362.1"/>
    <property type="molecule type" value="Genomic_DNA"/>
</dbReference>